<gene>
    <name evidence="2" type="ORF">RJ53_06450</name>
</gene>
<dbReference type="RefSeq" id="WP_211530843.1">
    <property type="nucleotide sequence ID" value="NZ_JWHL01000009.1"/>
</dbReference>
<evidence type="ECO:0000256" key="1">
    <source>
        <dbReference type="SAM" id="Phobius"/>
    </source>
</evidence>
<comment type="caution">
    <text evidence="2">The sequence shown here is derived from an EMBL/GenBank/DDBJ whole genome shotgun (WGS) entry which is preliminary data.</text>
</comment>
<feature type="transmembrane region" description="Helical" evidence="1">
    <location>
        <begin position="175"/>
        <end position="196"/>
    </location>
</feature>
<evidence type="ECO:0000313" key="2">
    <source>
        <dbReference type="EMBL" id="MBR1369149.1"/>
    </source>
</evidence>
<keyword evidence="1" id="KW-0472">Membrane</keyword>
<proteinExistence type="predicted"/>
<accession>A0A8J7W6C6</accession>
<keyword evidence="3" id="KW-1185">Reference proteome</keyword>
<dbReference type="AlphaFoldDB" id="A0A8J7W6C6"/>
<protein>
    <submittedName>
        <fullName evidence="2">Uncharacterized protein</fullName>
    </submittedName>
</protein>
<dbReference type="EMBL" id="JWHL01000009">
    <property type="protein sequence ID" value="MBR1369149.1"/>
    <property type="molecule type" value="Genomic_DNA"/>
</dbReference>
<dbReference type="Pfam" id="PF19119">
    <property type="entry name" value="DUF5803"/>
    <property type="match status" value="1"/>
</dbReference>
<organism evidence="2 3">
    <name type="scientific">Methanocalculus chunghsingensis</name>
    <dbReference type="NCBI Taxonomy" id="156457"/>
    <lineage>
        <taxon>Archaea</taxon>
        <taxon>Methanobacteriati</taxon>
        <taxon>Methanobacteriota</taxon>
        <taxon>Stenosarchaea group</taxon>
        <taxon>Methanomicrobia</taxon>
        <taxon>Methanomicrobiales</taxon>
        <taxon>Methanocalculaceae</taxon>
        <taxon>Methanocalculus</taxon>
    </lineage>
</organism>
<sequence length="204" mass="22696">MQSPHRDRRYIACIALCLAALILAAPVSALDAVFTVYENGTGYSAVIEVVDAEEYRFTEPGLLGEAVPIQARDIRLIDGSGEIVFSGDGESRITFPKGDYQLFYEGTLSGNSFAAVFSDPHNVTVYLPAAYDVRNPFLGYVSQGGKTGVVEDGLAITWEKTRYADLRYYDETREIILHAFGMIWIMVMVILLFGYYTMRVSTKE</sequence>
<dbReference type="OrthoDB" id="109762at2157"/>
<dbReference type="Proteomes" id="UP000730161">
    <property type="component" value="Unassembled WGS sequence"/>
</dbReference>
<keyword evidence="1" id="KW-0812">Transmembrane</keyword>
<name>A0A8J7W6C6_9EURY</name>
<dbReference type="InterPro" id="IPR043826">
    <property type="entry name" value="DUF5803"/>
</dbReference>
<keyword evidence="1" id="KW-1133">Transmembrane helix</keyword>
<evidence type="ECO:0000313" key="3">
    <source>
        <dbReference type="Proteomes" id="UP000730161"/>
    </source>
</evidence>
<reference evidence="2" key="1">
    <citation type="submission" date="2014-12" db="EMBL/GenBank/DDBJ databases">
        <authorList>
            <person name="Huang H.-H."/>
            <person name="Chen S.-C."/>
            <person name="Lai M.-C."/>
        </authorList>
    </citation>
    <scope>NUCLEOTIDE SEQUENCE</scope>
    <source>
        <strain evidence="2">K1F9705b</strain>
    </source>
</reference>